<evidence type="ECO:0008006" key="3">
    <source>
        <dbReference type="Google" id="ProtNLM"/>
    </source>
</evidence>
<name>A0AAJ5FJ66_LEVBR</name>
<dbReference type="AlphaFoldDB" id="A0AAJ5FJ66"/>
<dbReference type="EMBL" id="QFDK01000003">
    <property type="protein sequence ID" value="TOZ05121.1"/>
    <property type="molecule type" value="Genomic_DNA"/>
</dbReference>
<accession>A0AAJ5FJ66</accession>
<reference evidence="1" key="1">
    <citation type="submission" date="2018-05" db="EMBL/GenBank/DDBJ databases">
        <title>Genome Comparison of Lactic Acid Bacteria Isolated from non-Wheat Sourdough.</title>
        <authorList>
            <person name="Rice T."/>
            <person name="Axel C."/>
            <person name="Lynch K.M."/>
            <person name="Benz C."/>
            <person name="Arendt E.K."/>
            <person name="Coffey A."/>
        </authorList>
    </citation>
    <scope>NUCLEOTIDE SEQUENCE</scope>
    <source>
        <strain evidence="1">TR055</strain>
    </source>
</reference>
<gene>
    <name evidence="1" type="ORF">DIS17_04035</name>
</gene>
<dbReference type="RefSeq" id="WP_139988727.1">
    <property type="nucleotide sequence ID" value="NZ_QFDK01000003.1"/>
</dbReference>
<sequence>MMVAEQTELFEKSNDKEVIKCVKQFFSRYFMRLVLKSGKSLASLQSPKYDGMPKAPGVSEDRDGKLVEQADCQIIVESAMEAFQNCTSVASLVVWRSLVRHDLDVQIAMTLHLGHSQFARRKKSAMIEFYYAFTGRLESKGIVNDELDFTDYLRRKPDNSGTNLE</sequence>
<organism evidence="1 2">
    <name type="scientific">Levilactobacillus brevis</name>
    <name type="common">Lactobacillus brevis</name>
    <dbReference type="NCBI Taxonomy" id="1580"/>
    <lineage>
        <taxon>Bacteria</taxon>
        <taxon>Bacillati</taxon>
        <taxon>Bacillota</taxon>
        <taxon>Bacilli</taxon>
        <taxon>Lactobacillales</taxon>
        <taxon>Lactobacillaceae</taxon>
        <taxon>Levilactobacillus</taxon>
    </lineage>
</organism>
<evidence type="ECO:0000313" key="1">
    <source>
        <dbReference type="EMBL" id="TOZ05121.1"/>
    </source>
</evidence>
<evidence type="ECO:0000313" key="2">
    <source>
        <dbReference type="Proteomes" id="UP000785759"/>
    </source>
</evidence>
<protein>
    <recommendedName>
        <fullName evidence="3">Phage transcriptional regulator, ArpU family</fullName>
    </recommendedName>
</protein>
<comment type="caution">
    <text evidence="1">The sequence shown here is derived from an EMBL/GenBank/DDBJ whole genome shotgun (WGS) entry which is preliminary data.</text>
</comment>
<dbReference type="Proteomes" id="UP000785759">
    <property type="component" value="Unassembled WGS sequence"/>
</dbReference>
<proteinExistence type="predicted"/>